<comment type="caution">
    <text evidence="2">The sequence shown here is derived from an EMBL/GenBank/DDBJ whole genome shotgun (WGS) entry which is preliminary data.</text>
</comment>
<keyword evidence="1" id="KW-0472">Membrane</keyword>
<protein>
    <submittedName>
        <fullName evidence="2">Uncharacterized protein</fullName>
    </submittedName>
</protein>
<keyword evidence="1" id="KW-0812">Transmembrane</keyword>
<evidence type="ECO:0000256" key="1">
    <source>
        <dbReference type="SAM" id="Phobius"/>
    </source>
</evidence>
<dbReference type="Proteomes" id="UP000584587">
    <property type="component" value="Unassembled WGS sequence"/>
</dbReference>
<keyword evidence="3" id="KW-1185">Reference proteome</keyword>
<feature type="transmembrane region" description="Helical" evidence="1">
    <location>
        <begin position="6"/>
        <end position="26"/>
    </location>
</feature>
<dbReference type="EMBL" id="JAAVVK010000002">
    <property type="protein sequence ID" value="NKE38725.1"/>
    <property type="molecule type" value="Genomic_DNA"/>
</dbReference>
<name>A0A846TT92_9MOLU</name>
<sequence>MKLKRFLKSLINNFLFIINAILWIFNMNSLGEMATGIQVGKTRKEKLIYGLCSFLQYITYATIVGLIITIWWWYKGETSIAEKISGLHMSGGK</sequence>
<dbReference type="RefSeq" id="WP_168105196.1">
    <property type="nucleotide sequence ID" value="NZ_CP051215.1"/>
</dbReference>
<accession>A0A846TT92</accession>
<evidence type="ECO:0000313" key="2">
    <source>
        <dbReference type="EMBL" id="NKE38725.1"/>
    </source>
</evidence>
<gene>
    <name evidence="2" type="ORF">HER12_03075</name>
</gene>
<reference evidence="2 3" key="1">
    <citation type="submission" date="2020-04" db="EMBL/GenBank/DDBJ databases">
        <title>Complete genome sequence of Spiroplasma platyhelix ATCC 51748, an insect isolate.</title>
        <authorList>
            <person name="Green E.A."/>
            <person name="Klassen J.L."/>
        </authorList>
    </citation>
    <scope>NUCLEOTIDE SEQUENCE [LARGE SCALE GENOMIC DNA]</scope>
    <source>
        <strain evidence="2 3">PALS-1</strain>
    </source>
</reference>
<keyword evidence="1" id="KW-1133">Transmembrane helix</keyword>
<feature type="transmembrane region" description="Helical" evidence="1">
    <location>
        <begin position="47"/>
        <end position="74"/>
    </location>
</feature>
<organism evidence="2 3">
    <name type="scientific">Spiroplasma platyhelix PALS-1</name>
    <dbReference type="NCBI Taxonomy" id="1276218"/>
    <lineage>
        <taxon>Bacteria</taxon>
        <taxon>Bacillati</taxon>
        <taxon>Mycoplasmatota</taxon>
        <taxon>Mollicutes</taxon>
        <taxon>Entomoplasmatales</taxon>
        <taxon>Spiroplasmataceae</taxon>
        <taxon>Spiroplasma</taxon>
    </lineage>
</organism>
<proteinExistence type="predicted"/>
<dbReference type="AlphaFoldDB" id="A0A846TT92"/>
<evidence type="ECO:0000313" key="3">
    <source>
        <dbReference type="Proteomes" id="UP000584587"/>
    </source>
</evidence>